<comment type="similarity">
    <text evidence="2">Belongs to the DcuA/DcuB transporter (TC 2.A.13.1) family.</text>
</comment>
<protein>
    <submittedName>
        <fullName evidence="10">Anaerobic C4-dicarboxylate transporter</fullName>
    </submittedName>
</protein>
<keyword evidence="11" id="KW-1185">Reference proteome</keyword>
<feature type="transmembrane region" description="Helical" evidence="9">
    <location>
        <begin position="298"/>
        <end position="316"/>
    </location>
</feature>
<feature type="transmembrane region" description="Helical" evidence="9">
    <location>
        <begin position="419"/>
        <end position="441"/>
    </location>
</feature>
<evidence type="ECO:0000256" key="5">
    <source>
        <dbReference type="ARBA" id="ARBA00022519"/>
    </source>
</evidence>
<evidence type="ECO:0000256" key="3">
    <source>
        <dbReference type="ARBA" id="ARBA00022448"/>
    </source>
</evidence>
<evidence type="ECO:0000256" key="2">
    <source>
        <dbReference type="ARBA" id="ARBA00006413"/>
    </source>
</evidence>
<evidence type="ECO:0000256" key="4">
    <source>
        <dbReference type="ARBA" id="ARBA00022475"/>
    </source>
</evidence>
<feature type="transmembrane region" description="Helical" evidence="9">
    <location>
        <begin position="338"/>
        <end position="357"/>
    </location>
</feature>
<dbReference type="Proteomes" id="UP000466794">
    <property type="component" value="Unassembled WGS sequence"/>
</dbReference>
<dbReference type="GO" id="GO:0005886">
    <property type="term" value="C:plasma membrane"/>
    <property type="evidence" value="ECO:0007669"/>
    <property type="project" value="UniProtKB-SubCell"/>
</dbReference>
<sequence>MVKMLLELAVMLAIIMIGSRVGGIGLGVWGGIGVFALATIFGVEPTVPPVDVLLIILSVVVAAATMEAAGGVDYMVRIAERIIRSNPKRITFVAPLVTYAFTVGAGTGHLLYPLLPVIHEVAREGGIRPERPISIATIANQIAIVASPVSASTAASVVIFGPDGWSIVKILAITVPSTLIGSMVGALSVIKLGKDLDDDPEYQRRLAAGEIPPIDPTHADRPPLPPRASWSAGIFLLGVIAIVISGAFPSLRPDVHGADGKVDALAMPYAIEVLMLATAAVIMVLCKVNAASVPGMPVAKAGLVALVGVFGLAWLGDSFVEANKTLIVDKLGDVAKDYPWTFAIIVTVVAALILSQAATTKTMMPLGMALGIPSAQLVAMLPAVAALFILPVYPTSIAAVNFDLSGTTHFGKYVLNHSFMRPGLVTLVASIAIGYGLAAIIG</sequence>
<reference evidence="10 11" key="1">
    <citation type="submission" date="2019-12" db="EMBL/GenBank/DDBJ databases">
        <title>Nocardia sp. nov. ET3-3 isolated from soil.</title>
        <authorList>
            <person name="Kanchanasin P."/>
            <person name="Tanasupawat S."/>
            <person name="Yuki M."/>
            <person name="Kudo T."/>
        </authorList>
    </citation>
    <scope>NUCLEOTIDE SEQUENCE [LARGE SCALE GENOMIC DNA]</scope>
    <source>
        <strain evidence="10 11">ET3-3</strain>
    </source>
</reference>
<proteinExistence type="inferred from homology"/>
<dbReference type="Pfam" id="PF03605">
    <property type="entry name" value="DcuA_DcuB"/>
    <property type="match status" value="1"/>
</dbReference>
<evidence type="ECO:0000256" key="8">
    <source>
        <dbReference type="ARBA" id="ARBA00023136"/>
    </source>
</evidence>
<comment type="subcellular location">
    <subcellularLocation>
        <location evidence="1">Cell inner membrane</location>
        <topology evidence="1">Multi-pass membrane protein</topology>
    </subcellularLocation>
</comment>
<feature type="transmembrane region" description="Helical" evidence="9">
    <location>
        <begin position="170"/>
        <end position="190"/>
    </location>
</feature>
<feature type="transmembrane region" description="Helical" evidence="9">
    <location>
        <begin position="377"/>
        <end position="399"/>
    </location>
</feature>
<evidence type="ECO:0000256" key="9">
    <source>
        <dbReference type="SAM" id="Phobius"/>
    </source>
</evidence>
<accession>A0A7K1VA41</accession>
<feature type="transmembrane region" description="Helical" evidence="9">
    <location>
        <begin position="268"/>
        <end position="286"/>
    </location>
</feature>
<evidence type="ECO:0000313" key="10">
    <source>
        <dbReference type="EMBL" id="MVU83515.1"/>
    </source>
</evidence>
<dbReference type="AlphaFoldDB" id="A0A7K1VA41"/>
<organism evidence="10 11">
    <name type="scientific">Nocardia terrae</name>
    <dbReference type="NCBI Taxonomy" id="2675851"/>
    <lineage>
        <taxon>Bacteria</taxon>
        <taxon>Bacillati</taxon>
        <taxon>Actinomycetota</taxon>
        <taxon>Actinomycetes</taxon>
        <taxon>Mycobacteriales</taxon>
        <taxon>Nocardiaceae</taxon>
        <taxon>Nocardia</taxon>
    </lineage>
</organism>
<evidence type="ECO:0000256" key="1">
    <source>
        <dbReference type="ARBA" id="ARBA00004429"/>
    </source>
</evidence>
<dbReference type="PANTHER" id="PTHR36106">
    <property type="entry name" value="ANAEROBIC C4-DICARBOXYLATE TRANSPORTER DCUB"/>
    <property type="match status" value="1"/>
</dbReference>
<dbReference type="NCBIfam" id="TIGR00770">
    <property type="entry name" value="Dcu"/>
    <property type="match status" value="1"/>
</dbReference>
<comment type="caution">
    <text evidence="10">The sequence shown here is derived from an EMBL/GenBank/DDBJ whole genome shotgun (WGS) entry which is preliminary data.</text>
</comment>
<name>A0A7K1VA41_9NOCA</name>
<evidence type="ECO:0000313" key="11">
    <source>
        <dbReference type="Proteomes" id="UP000466794"/>
    </source>
</evidence>
<dbReference type="NCBIfam" id="NF009136">
    <property type="entry name" value="PRK12489.1"/>
    <property type="match status" value="1"/>
</dbReference>
<keyword evidence="3" id="KW-0813">Transport</keyword>
<keyword evidence="7 9" id="KW-1133">Transmembrane helix</keyword>
<evidence type="ECO:0000256" key="6">
    <source>
        <dbReference type="ARBA" id="ARBA00022692"/>
    </source>
</evidence>
<dbReference type="NCBIfam" id="NF006927">
    <property type="entry name" value="PRK09412.1"/>
    <property type="match status" value="1"/>
</dbReference>
<dbReference type="EMBL" id="WRPP01000014">
    <property type="protein sequence ID" value="MVU83515.1"/>
    <property type="molecule type" value="Genomic_DNA"/>
</dbReference>
<keyword evidence="8 9" id="KW-0472">Membrane</keyword>
<keyword evidence="5" id="KW-0997">Cell inner membrane</keyword>
<feature type="transmembrane region" description="Helical" evidence="9">
    <location>
        <begin position="12"/>
        <end position="40"/>
    </location>
</feature>
<keyword evidence="4" id="KW-1003">Cell membrane</keyword>
<dbReference type="InterPro" id="IPR004668">
    <property type="entry name" value="Anaer_Dcu_memb_transpt"/>
</dbReference>
<feature type="transmembrane region" description="Helical" evidence="9">
    <location>
        <begin position="52"/>
        <end position="72"/>
    </location>
</feature>
<keyword evidence="6 9" id="KW-0812">Transmembrane</keyword>
<feature type="transmembrane region" description="Helical" evidence="9">
    <location>
        <begin position="228"/>
        <end position="248"/>
    </location>
</feature>
<dbReference type="PIRSF" id="PIRSF004539">
    <property type="entry name" value="C4-dicrbxl_trns"/>
    <property type="match status" value="1"/>
</dbReference>
<feature type="transmembrane region" description="Helical" evidence="9">
    <location>
        <begin position="92"/>
        <end position="112"/>
    </location>
</feature>
<gene>
    <name evidence="10" type="ORF">GPX89_40550</name>
</gene>
<dbReference type="PANTHER" id="PTHR36106:SF1">
    <property type="entry name" value="ANAEROBIC C4-DICARBOXYLATE TRANSPORTER DCUB"/>
    <property type="match status" value="1"/>
</dbReference>
<dbReference type="GO" id="GO:0015556">
    <property type="term" value="F:C4-dicarboxylate transmembrane transporter activity"/>
    <property type="evidence" value="ECO:0007669"/>
    <property type="project" value="InterPro"/>
</dbReference>
<evidence type="ECO:0000256" key="7">
    <source>
        <dbReference type="ARBA" id="ARBA00022989"/>
    </source>
</evidence>